<dbReference type="Proteomes" id="UP000315295">
    <property type="component" value="Unassembled WGS sequence"/>
</dbReference>
<keyword evidence="8 13" id="KW-0378">Hydrolase</keyword>
<evidence type="ECO:0000256" key="11">
    <source>
        <dbReference type="ARBA" id="ARBA00023288"/>
    </source>
</evidence>
<comment type="subcellular location">
    <subcellularLocation>
        <location evidence="1">Cell membrane</location>
        <topology evidence="1">Lipid-anchor</topology>
        <topology evidence="1">GPI-anchor</topology>
    </subcellularLocation>
</comment>
<dbReference type="PRINTS" id="PR00792">
    <property type="entry name" value="PEPSIN"/>
</dbReference>
<keyword evidence="6 15" id="KW-0732">Signal</keyword>
<keyword evidence="18" id="KW-1185">Reference proteome</keyword>
<evidence type="ECO:0000256" key="7">
    <source>
        <dbReference type="ARBA" id="ARBA00022750"/>
    </source>
</evidence>
<evidence type="ECO:0000256" key="10">
    <source>
        <dbReference type="ARBA" id="ARBA00023180"/>
    </source>
</evidence>
<organism evidence="17 18">
    <name type="scientific">Malus baccata</name>
    <name type="common">Siberian crab apple</name>
    <name type="synonym">Pyrus baccata</name>
    <dbReference type="NCBI Taxonomy" id="106549"/>
    <lineage>
        <taxon>Eukaryota</taxon>
        <taxon>Viridiplantae</taxon>
        <taxon>Streptophyta</taxon>
        <taxon>Embryophyta</taxon>
        <taxon>Tracheophyta</taxon>
        <taxon>Spermatophyta</taxon>
        <taxon>Magnoliopsida</taxon>
        <taxon>eudicotyledons</taxon>
        <taxon>Gunneridae</taxon>
        <taxon>Pentapetalae</taxon>
        <taxon>rosids</taxon>
        <taxon>fabids</taxon>
        <taxon>Rosales</taxon>
        <taxon>Rosaceae</taxon>
        <taxon>Amygdaloideae</taxon>
        <taxon>Maleae</taxon>
        <taxon>Malus</taxon>
    </lineage>
</organism>
<protein>
    <recommendedName>
        <fullName evidence="16">Peptidase A1 domain-containing protein</fullName>
    </recommendedName>
</protein>
<dbReference type="InterPro" id="IPR001969">
    <property type="entry name" value="Aspartic_peptidase_AS"/>
</dbReference>
<gene>
    <name evidence="17" type="ORF">C1H46_028671</name>
</gene>
<evidence type="ECO:0000313" key="18">
    <source>
        <dbReference type="Proteomes" id="UP000315295"/>
    </source>
</evidence>
<dbReference type="InterPro" id="IPR032799">
    <property type="entry name" value="TAXi_C"/>
</dbReference>
<evidence type="ECO:0000256" key="2">
    <source>
        <dbReference type="ARBA" id="ARBA00007447"/>
    </source>
</evidence>
<dbReference type="Pfam" id="PF14541">
    <property type="entry name" value="TAXi_C"/>
    <property type="match status" value="1"/>
</dbReference>
<dbReference type="SUPFAM" id="SSF50630">
    <property type="entry name" value="Acid proteases"/>
    <property type="match status" value="1"/>
</dbReference>
<dbReference type="GO" id="GO:0005886">
    <property type="term" value="C:plasma membrane"/>
    <property type="evidence" value="ECO:0007669"/>
    <property type="project" value="UniProtKB-SubCell"/>
</dbReference>
<evidence type="ECO:0000259" key="16">
    <source>
        <dbReference type="PROSITE" id="PS51767"/>
    </source>
</evidence>
<keyword evidence="3" id="KW-1003">Cell membrane</keyword>
<proteinExistence type="inferred from homology"/>
<dbReference type="PROSITE" id="PS00141">
    <property type="entry name" value="ASP_PROTEASE"/>
    <property type="match status" value="2"/>
</dbReference>
<dbReference type="InterPro" id="IPR033121">
    <property type="entry name" value="PEPTIDASE_A1"/>
</dbReference>
<keyword evidence="5 13" id="KW-0645">Protease</keyword>
<dbReference type="GO" id="GO:0006508">
    <property type="term" value="P:proteolysis"/>
    <property type="evidence" value="ECO:0007669"/>
    <property type="project" value="UniProtKB-KW"/>
</dbReference>
<dbReference type="Gene3D" id="2.40.70.10">
    <property type="entry name" value="Acid Proteases"/>
    <property type="match status" value="2"/>
</dbReference>
<feature type="active site" evidence="12">
    <location>
        <position position="128"/>
    </location>
</feature>
<name>A0A540LH05_MALBA</name>
<feature type="active site" evidence="12">
    <location>
        <position position="334"/>
    </location>
</feature>
<dbReference type="Pfam" id="PF14543">
    <property type="entry name" value="TAXi_N"/>
    <property type="match status" value="1"/>
</dbReference>
<evidence type="ECO:0000256" key="15">
    <source>
        <dbReference type="SAM" id="SignalP"/>
    </source>
</evidence>
<feature type="signal peptide" evidence="15">
    <location>
        <begin position="1"/>
        <end position="33"/>
    </location>
</feature>
<dbReference type="PANTHER" id="PTHR13683:SF826">
    <property type="entry name" value="ASPARTYL PROTEASE FAMILY PROTEIN 1"/>
    <property type="match status" value="1"/>
</dbReference>
<evidence type="ECO:0000256" key="6">
    <source>
        <dbReference type="ARBA" id="ARBA00022729"/>
    </source>
</evidence>
<dbReference type="PANTHER" id="PTHR13683">
    <property type="entry name" value="ASPARTYL PROTEASES"/>
    <property type="match status" value="1"/>
</dbReference>
<accession>A0A540LH05</accession>
<reference evidence="17 18" key="1">
    <citation type="journal article" date="2019" name="G3 (Bethesda)">
        <title>Sequencing of a Wild Apple (Malus baccata) Genome Unravels the Differences Between Cultivated and Wild Apple Species Regarding Disease Resistance and Cold Tolerance.</title>
        <authorList>
            <person name="Chen X."/>
        </authorList>
    </citation>
    <scope>NUCLEOTIDE SEQUENCE [LARGE SCALE GENOMIC DNA]</scope>
    <source>
        <strain evidence="18">cv. Shandingzi</strain>
        <tissue evidence="17">Leaves</tissue>
    </source>
</reference>
<evidence type="ECO:0000256" key="1">
    <source>
        <dbReference type="ARBA" id="ARBA00004609"/>
    </source>
</evidence>
<evidence type="ECO:0000256" key="12">
    <source>
        <dbReference type="PIRSR" id="PIRSR601461-1"/>
    </source>
</evidence>
<evidence type="ECO:0000313" key="17">
    <source>
        <dbReference type="EMBL" id="TQD85755.1"/>
    </source>
</evidence>
<feature type="chain" id="PRO_5022009825" description="Peptidase A1 domain-containing protein" evidence="15">
    <location>
        <begin position="34"/>
        <end position="517"/>
    </location>
</feature>
<feature type="compositionally biased region" description="Polar residues" evidence="14">
    <location>
        <begin position="481"/>
        <end position="494"/>
    </location>
</feature>
<keyword evidence="10" id="KW-0325">Glycoprotein</keyword>
<dbReference type="FunFam" id="2.40.70.10:FF:000012">
    <property type="entry name" value="Aspartyl protease family protein 1"/>
    <property type="match status" value="1"/>
</dbReference>
<evidence type="ECO:0000256" key="4">
    <source>
        <dbReference type="ARBA" id="ARBA00022622"/>
    </source>
</evidence>
<evidence type="ECO:0000256" key="5">
    <source>
        <dbReference type="ARBA" id="ARBA00022670"/>
    </source>
</evidence>
<keyword evidence="9" id="KW-0472">Membrane</keyword>
<dbReference type="AlphaFoldDB" id="A0A540LH05"/>
<keyword evidence="11" id="KW-0449">Lipoprotein</keyword>
<comment type="caution">
    <text evidence="17">The sequence shown here is derived from an EMBL/GenBank/DDBJ whole genome shotgun (WGS) entry which is preliminary data.</text>
</comment>
<evidence type="ECO:0000256" key="3">
    <source>
        <dbReference type="ARBA" id="ARBA00022475"/>
    </source>
</evidence>
<dbReference type="InterPro" id="IPR001461">
    <property type="entry name" value="Aspartic_peptidase_A1"/>
</dbReference>
<evidence type="ECO:0000256" key="13">
    <source>
        <dbReference type="RuleBase" id="RU000454"/>
    </source>
</evidence>
<dbReference type="STRING" id="106549.A0A540LH05"/>
<feature type="domain" description="Peptidase A1" evidence="16">
    <location>
        <begin position="110"/>
        <end position="447"/>
    </location>
</feature>
<dbReference type="GO" id="GO:0004190">
    <property type="term" value="F:aspartic-type endopeptidase activity"/>
    <property type="evidence" value="ECO:0007669"/>
    <property type="project" value="UniProtKB-KW"/>
</dbReference>
<dbReference type="FunFam" id="2.40.70.10:FF:000014">
    <property type="entry name" value="Aspartyl protease family protein 1"/>
    <property type="match status" value="1"/>
</dbReference>
<sequence length="517" mass="56077">MAGWTCRASYSSSAARLLLSFLAVDWASRTCFGLGTYGFDIHHRFSDPVKAILGSDELPEKGSAEYYAAMAHRDRLIRGRHLSTADDQTTPLAFEYGNITYRISAFGHLHYANVSVGTPSTSYLVALDTGSDLLWLPCDCSSCVRGLQLSNGDVIQFEIYSPNTSSTSKKISCNNTFCSQPQSCASASSACNYRIDYLSNETSSTGVLVEDVLHLSTDDAQQKDVPARIAFGCGKDQTGIFLDGAAPNGLLGLGMEDVSIPSILAGQGLALNSFSMCFGLDGIGRIRFGDNGSQGQAETPFNHDRQSYPTYNISITQIAIGKSVTDLEFYAIFDSGSSFTYLNDPAYTQITESFNSVLKNSRHPKDSDIPFEYCYDISPNQSVNLTMKGGKQYSLLDPLVTVSNSDESTGFYCLGVVKSGDVNIIGQNFMTGYRVIFDREKMVLGWKESNCYNDEETVTFPIIPSKSPTASPRSLNPEAASGSTNKSSIPGSNHSPKLKNSFTTAITILLFVFLAVV</sequence>
<evidence type="ECO:0000256" key="8">
    <source>
        <dbReference type="ARBA" id="ARBA00022801"/>
    </source>
</evidence>
<dbReference type="GO" id="GO:0098552">
    <property type="term" value="C:side of membrane"/>
    <property type="evidence" value="ECO:0007669"/>
    <property type="project" value="UniProtKB-KW"/>
</dbReference>
<evidence type="ECO:0000256" key="14">
    <source>
        <dbReference type="SAM" id="MobiDB-lite"/>
    </source>
</evidence>
<keyword evidence="7 13" id="KW-0064">Aspartyl protease</keyword>
<dbReference type="EMBL" id="VIEB01000587">
    <property type="protein sequence ID" value="TQD85755.1"/>
    <property type="molecule type" value="Genomic_DNA"/>
</dbReference>
<evidence type="ECO:0000256" key="9">
    <source>
        <dbReference type="ARBA" id="ARBA00023136"/>
    </source>
</evidence>
<keyword evidence="4" id="KW-0336">GPI-anchor</keyword>
<dbReference type="PROSITE" id="PS51767">
    <property type="entry name" value="PEPTIDASE_A1"/>
    <property type="match status" value="1"/>
</dbReference>
<dbReference type="InterPro" id="IPR032861">
    <property type="entry name" value="TAXi_N"/>
</dbReference>
<comment type="similarity">
    <text evidence="2 13">Belongs to the peptidase A1 family.</text>
</comment>
<dbReference type="InterPro" id="IPR021109">
    <property type="entry name" value="Peptidase_aspartic_dom_sf"/>
</dbReference>
<feature type="region of interest" description="Disordered" evidence="14">
    <location>
        <begin position="463"/>
        <end position="494"/>
    </location>
</feature>